<dbReference type="CDD" id="cd04688">
    <property type="entry name" value="NUDIX_Hydrolase"/>
    <property type="match status" value="1"/>
</dbReference>
<evidence type="ECO:0000256" key="2">
    <source>
        <dbReference type="ARBA" id="ARBA00022801"/>
    </source>
</evidence>
<proteinExistence type="predicted"/>
<dbReference type="InterPro" id="IPR015797">
    <property type="entry name" value="NUDIX_hydrolase-like_dom_sf"/>
</dbReference>
<name>A0A2S9X273_9NEIS</name>
<feature type="domain" description="Nudix hydrolase" evidence="3">
    <location>
        <begin position="14"/>
        <end position="152"/>
    </location>
</feature>
<evidence type="ECO:0000256" key="1">
    <source>
        <dbReference type="ARBA" id="ARBA00001946"/>
    </source>
</evidence>
<dbReference type="Gene3D" id="3.90.79.10">
    <property type="entry name" value="Nucleoside Triphosphate Pyrophosphohydrolase"/>
    <property type="match status" value="1"/>
</dbReference>
<evidence type="ECO:0000313" key="5">
    <source>
        <dbReference type="Proteomes" id="UP000239469"/>
    </source>
</evidence>
<dbReference type="AlphaFoldDB" id="A0A2S9X273"/>
<dbReference type="Proteomes" id="UP000239469">
    <property type="component" value="Unassembled WGS sequence"/>
</dbReference>
<organism evidence="4 5">
    <name type="scientific">Chromobacterium amazonense</name>
    <dbReference type="NCBI Taxonomy" id="1382803"/>
    <lineage>
        <taxon>Bacteria</taxon>
        <taxon>Pseudomonadati</taxon>
        <taxon>Pseudomonadota</taxon>
        <taxon>Betaproteobacteria</taxon>
        <taxon>Neisseriales</taxon>
        <taxon>Chromobacteriaceae</taxon>
        <taxon>Chromobacterium</taxon>
    </lineage>
</organism>
<reference evidence="4 5" key="1">
    <citation type="submission" date="2017-01" db="EMBL/GenBank/DDBJ databases">
        <title>New insights into the genetic diversity of Chromobacterium isolated from tropical freshwater lake.</title>
        <authorList>
            <person name="Santos A.B."/>
            <person name="Nascimento A.M."/>
            <person name="Da Silva P.C."/>
        </authorList>
    </citation>
    <scope>NUCLEOTIDE SEQUENCE [LARGE SCALE GENOMIC DNA]</scope>
    <source>
        <strain evidence="4 5">56AF</strain>
    </source>
</reference>
<protein>
    <recommendedName>
        <fullName evidence="3">Nudix hydrolase domain-containing protein</fullName>
    </recommendedName>
</protein>
<evidence type="ECO:0000259" key="3">
    <source>
        <dbReference type="PROSITE" id="PS51462"/>
    </source>
</evidence>
<accession>A0A2S9X273</accession>
<comment type="caution">
    <text evidence="4">The sequence shown here is derived from an EMBL/GenBank/DDBJ whole genome shotgun (WGS) entry which is preliminary data.</text>
</comment>
<dbReference type="PANTHER" id="PTHR43046:SF14">
    <property type="entry name" value="MUTT_NUDIX FAMILY PROTEIN"/>
    <property type="match status" value="1"/>
</dbReference>
<dbReference type="PANTHER" id="PTHR43046">
    <property type="entry name" value="GDP-MANNOSE MANNOSYL HYDROLASE"/>
    <property type="match status" value="1"/>
</dbReference>
<comment type="cofactor">
    <cofactor evidence="1">
        <name>Mg(2+)</name>
        <dbReference type="ChEBI" id="CHEBI:18420"/>
    </cofactor>
</comment>
<dbReference type="Pfam" id="PF00293">
    <property type="entry name" value="NUDIX"/>
    <property type="match status" value="1"/>
</dbReference>
<evidence type="ECO:0000313" key="4">
    <source>
        <dbReference type="EMBL" id="PRP69824.1"/>
    </source>
</evidence>
<dbReference type="InterPro" id="IPR000086">
    <property type="entry name" value="NUDIX_hydrolase_dom"/>
</dbReference>
<dbReference type="GO" id="GO:0016787">
    <property type="term" value="F:hydrolase activity"/>
    <property type="evidence" value="ECO:0007669"/>
    <property type="project" value="UniProtKB-KW"/>
</dbReference>
<dbReference type="SUPFAM" id="SSF55811">
    <property type="entry name" value="Nudix"/>
    <property type="match status" value="1"/>
</dbReference>
<gene>
    <name evidence="4" type="ORF">BUE93_14140</name>
</gene>
<dbReference type="EMBL" id="MTBD01000028">
    <property type="protein sequence ID" value="PRP69824.1"/>
    <property type="molecule type" value="Genomic_DNA"/>
</dbReference>
<sequence>MPRRYQVISVDIAGTRFNLRAAAIIEHEGKVLLHRALSDDFWTLPGGRVEPGEHAAATVEREMREELDEQVACGPLLLLAENFFNYRGKPNHEIGLYFETRLAANSTLPLRASPFVVHDAGAPLEFVWFDRGQLADLRVLPVEVKDLLLNDKRNLRQVVNRG</sequence>
<dbReference type="PROSITE" id="PS51462">
    <property type="entry name" value="NUDIX"/>
    <property type="match status" value="1"/>
</dbReference>
<keyword evidence="2" id="KW-0378">Hydrolase</keyword>